<dbReference type="PROSITE" id="PS50059">
    <property type="entry name" value="FKBP_PPIASE"/>
    <property type="match status" value="1"/>
</dbReference>
<dbReference type="GO" id="GO:0003755">
    <property type="term" value="F:peptidyl-prolyl cis-trans isomerase activity"/>
    <property type="evidence" value="ECO:0007669"/>
    <property type="project" value="UniProtKB-KW"/>
</dbReference>
<dbReference type="InterPro" id="IPR001179">
    <property type="entry name" value="PPIase_FKBP_dom"/>
</dbReference>
<dbReference type="AlphaFoldDB" id="A0AAV7JZV2"/>
<dbReference type="PROSITE" id="PS50005">
    <property type="entry name" value="TPR"/>
    <property type="match status" value="1"/>
</dbReference>
<keyword evidence="3 5" id="KW-0802">TPR repeat</keyword>
<keyword evidence="2" id="KW-0677">Repeat</keyword>
<evidence type="ECO:0000313" key="7">
    <source>
        <dbReference type="EMBL" id="KAI6654513.1"/>
    </source>
</evidence>
<evidence type="ECO:0000256" key="2">
    <source>
        <dbReference type="ARBA" id="ARBA00022737"/>
    </source>
</evidence>
<keyword evidence="4" id="KW-0697">Rotamase</keyword>
<gene>
    <name evidence="7" type="ORF">LOD99_909</name>
</gene>
<accession>A0AAV7JZV2</accession>
<dbReference type="Proteomes" id="UP001165289">
    <property type="component" value="Unassembled WGS sequence"/>
</dbReference>
<dbReference type="SUPFAM" id="SSF48452">
    <property type="entry name" value="TPR-like"/>
    <property type="match status" value="1"/>
</dbReference>
<dbReference type="EC" id="5.2.1.8" evidence="4"/>
<dbReference type="Pfam" id="PF00254">
    <property type="entry name" value="FKBP_C"/>
    <property type="match status" value="1"/>
</dbReference>
<dbReference type="EMBL" id="JAKMXF010000222">
    <property type="protein sequence ID" value="KAI6654513.1"/>
    <property type="molecule type" value="Genomic_DNA"/>
</dbReference>
<comment type="similarity">
    <text evidence="1">Belongs to the FKBP6 family.</text>
</comment>
<protein>
    <recommendedName>
        <fullName evidence="4">peptidylprolyl isomerase</fullName>
        <ecNumber evidence="4">5.2.1.8</ecNumber>
    </recommendedName>
</protein>
<dbReference type="GO" id="GO:0051879">
    <property type="term" value="F:Hsp90 protein binding"/>
    <property type="evidence" value="ECO:0007669"/>
    <property type="project" value="TreeGrafter"/>
</dbReference>
<dbReference type="PANTHER" id="PTHR46674">
    <property type="entry name" value="INACTIVE PEPTIDYL-PROLYL CIS-TRANS ISOMERASE FKBP6"/>
    <property type="match status" value="1"/>
</dbReference>
<dbReference type="PANTHER" id="PTHR46674:SF1">
    <property type="entry name" value="INACTIVE PEPTIDYL-PROLYL CIS-TRANS ISOMERASE FKBP6"/>
    <property type="match status" value="1"/>
</dbReference>
<keyword evidence="8" id="KW-1185">Reference proteome</keyword>
<feature type="repeat" description="TPR" evidence="5">
    <location>
        <begin position="332"/>
        <end position="365"/>
    </location>
</feature>
<dbReference type="SUPFAM" id="SSF54534">
    <property type="entry name" value="FKBP-like"/>
    <property type="match status" value="1"/>
</dbReference>
<evidence type="ECO:0000313" key="8">
    <source>
        <dbReference type="Proteomes" id="UP001165289"/>
    </source>
</evidence>
<feature type="domain" description="PPIase FKBP-type" evidence="6">
    <location>
        <begin position="132"/>
        <end position="221"/>
    </location>
</feature>
<comment type="catalytic activity">
    <reaction evidence="4">
        <text>[protein]-peptidylproline (omega=180) = [protein]-peptidylproline (omega=0)</text>
        <dbReference type="Rhea" id="RHEA:16237"/>
        <dbReference type="Rhea" id="RHEA-COMP:10747"/>
        <dbReference type="Rhea" id="RHEA-COMP:10748"/>
        <dbReference type="ChEBI" id="CHEBI:83833"/>
        <dbReference type="ChEBI" id="CHEBI:83834"/>
        <dbReference type="EC" id="5.2.1.8"/>
    </reaction>
</comment>
<name>A0AAV7JZV2_9METZ</name>
<evidence type="ECO:0000259" key="6">
    <source>
        <dbReference type="PROSITE" id="PS50059"/>
    </source>
</evidence>
<dbReference type="GO" id="GO:0007283">
    <property type="term" value="P:spermatogenesis"/>
    <property type="evidence" value="ECO:0007669"/>
    <property type="project" value="TreeGrafter"/>
</dbReference>
<evidence type="ECO:0000256" key="3">
    <source>
        <dbReference type="ARBA" id="ARBA00022803"/>
    </source>
</evidence>
<sequence>MESLETEVDALRFNSQGYVTNGRAKPVNFKDGVNIQDLKQGVDFEISDNPEDDYDSDNPHASDELEKGESYFDDEELFRNLNFDCTIEPDENDNTPLPPFAKLAQEMESITPDKKVMKKVLRVGVGELVPDGALCKVHYNGYIEYQDVPFDSSRLRRRPHTFRLGRGEVIVGWDIGIKTMRKDEIAKFLISYEYAFRKMGCPPRVPPEATLLFEIELISWVDNAAADEYSKLSSEEKRGKTFQEMLQVVHGEREMGNEHFMSQHYVKAARCYNTAVRLLEGVMLKDEEEEKVWKEDLTRLKLNQALVSLRLTNSRAALRYCREVLDHDQRNVKAFYRSGQAYKQLGEFDRAKENYLIALKAAPKNIEIRREIEDLDRVVTEHKTREKNIYRKMFHNERSKAPLQNKLSLRDLKVPDEFITELRITLRELVEDDSRYEINLPSTFTEEECLAAKLVAEEMNLQVTLPDFSKRYSVRINKQEKPLTELEYY</sequence>
<dbReference type="InterPro" id="IPR046357">
    <property type="entry name" value="PPIase_dom_sf"/>
</dbReference>
<dbReference type="InterPro" id="IPR011990">
    <property type="entry name" value="TPR-like_helical_dom_sf"/>
</dbReference>
<evidence type="ECO:0000256" key="5">
    <source>
        <dbReference type="PROSITE-ProRule" id="PRU00339"/>
    </source>
</evidence>
<dbReference type="GO" id="GO:0005737">
    <property type="term" value="C:cytoplasm"/>
    <property type="evidence" value="ECO:0007669"/>
    <property type="project" value="TreeGrafter"/>
</dbReference>
<dbReference type="SMART" id="SM00028">
    <property type="entry name" value="TPR"/>
    <property type="match status" value="3"/>
</dbReference>
<keyword evidence="4 7" id="KW-0413">Isomerase</keyword>
<proteinExistence type="inferred from homology"/>
<dbReference type="Gene3D" id="1.25.40.10">
    <property type="entry name" value="Tetratricopeptide repeat domain"/>
    <property type="match status" value="1"/>
</dbReference>
<organism evidence="7 8">
    <name type="scientific">Oopsacas minuta</name>
    <dbReference type="NCBI Taxonomy" id="111878"/>
    <lineage>
        <taxon>Eukaryota</taxon>
        <taxon>Metazoa</taxon>
        <taxon>Porifera</taxon>
        <taxon>Hexactinellida</taxon>
        <taxon>Hexasterophora</taxon>
        <taxon>Lyssacinosida</taxon>
        <taxon>Leucopsacidae</taxon>
        <taxon>Oopsacas</taxon>
    </lineage>
</organism>
<dbReference type="InterPro" id="IPR042282">
    <property type="entry name" value="FKBP6/shu"/>
</dbReference>
<comment type="caution">
    <text evidence="7">The sequence shown here is derived from an EMBL/GenBank/DDBJ whole genome shotgun (WGS) entry which is preliminary data.</text>
</comment>
<evidence type="ECO:0000256" key="4">
    <source>
        <dbReference type="PROSITE-ProRule" id="PRU00277"/>
    </source>
</evidence>
<reference evidence="7 8" key="1">
    <citation type="journal article" date="2023" name="BMC Biol.">
        <title>The compact genome of the sponge Oopsacas minuta (Hexactinellida) is lacking key metazoan core genes.</title>
        <authorList>
            <person name="Santini S."/>
            <person name="Schenkelaars Q."/>
            <person name="Jourda C."/>
            <person name="Duchesne M."/>
            <person name="Belahbib H."/>
            <person name="Rocher C."/>
            <person name="Selva M."/>
            <person name="Riesgo A."/>
            <person name="Vervoort M."/>
            <person name="Leys S.P."/>
            <person name="Kodjabachian L."/>
            <person name="Le Bivic A."/>
            <person name="Borchiellini C."/>
            <person name="Claverie J.M."/>
            <person name="Renard E."/>
        </authorList>
    </citation>
    <scope>NUCLEOTIDE SEQUENCE [LARGE SCALE GENOMIC DNA]</scope>
    <source>
        <strain evidence="7">SPO-2</strain>
    </source>
</reference>
<dbReference type="Gene3D" id="3.10.50.40">
    <property type="match status" value="1"/>
</dbReference>
<dbReference type="InterPro" id="IPR019734">
    <property type="entry name" value="TPR_rpt"/>
</dbReference>
<evidence type="ECO:0000256" key="1">
    <source>
        <dbReference type="ARBA" id="ARBA00009648"/>
    </source>
</evidence>